<keyword evidence="8" id="KW-1185">Reference proteome</keyword>
<evidence type="ECO:0000259" key="6">
    <source>
        <dbReference type="Pfam" id="PF00481"/>
    </source>
</evidence>
<evidence type="ECO:0000256" key="3">
    <source>
        <dbReference type="ARBA" id="ARBA00022729"/>
    </source>
</evidence>
<keyword evidence="2" id="KW-0433">Leucine-rich repeat</keyword>
<sequence length="245" mass="27319">MASLCFGGGGPATPLSVEERRKDVVEVEGDGYSIYCKKGRREFMEDRFSAAVNVHGDPKHAFFGVFEGHGGAKATEFVAQNLEKEILSEVESEASKKGFANLTKLVYLDPRQNSFNGTILLELFHLSFLRYVDLSSNSLEGVLSPEVSYLQILRTLRLDENFIGGDIPREIENLTKLQNLSLCHNEFLSGFPSSILQLKELEELYLKKNLFSMLIPSEIGKLSNISTLAMGKNKLTGVSQLQYRT</sequence>
<dbReference type="SUPFAM" id="SSF81606">
    <property type="entry name" value="PP2C-like"/>
    <property type="match status" value="1"/>
</dbReference>
<accession>A0AA88WLC2</accession>
<keyword evidence="3" id="KW-0732">Signal</keyword>
<dbReference type="EMBL" id="JAVXUP010000356">
    <property type="protein sequence ID" value="KAK3029976.1"/>
    <property type="molecule type" value="Genomic_DNA"/>
</dbReference>
<dbReference type="PANTHER" id="PTHR48053:SF71">
    <property type="entry name" value="LEUCINE RICH REPEAT FAMILY PROTEIN, EXPRESSED"/>
    <property type="match status" value="1"/>
</dbReference>
<dbReference type="PANTHER" id="PTHR48053">
    <property type="entry name" value="LEUCINE RICH REPEAT FAMILY PROTEIN, EXPRESSED"/>
    <property type="match status" value="1"/>
</dbReference>
<dbReference type="InterPro" id="IPR036457">
    <property type="entry name" value="PPM-type-like_dom_sf"/>
</dbReference>
<dbReference type="GO" id="GO:0016020">
    <property type="term" value="C:membrane"/>
    <property type="evidence" value="ECO:0007669"/>
    <property type="project" value="UniProtKB-SubCell"/>
</dbReference>
<evidence type="ECO:0000313" key="8">
    <source>
        <dbReference type="Proteomes" id="UP001188597"/>
    </source>
</evidence>
<dbReference type="InterPro" id="IPR032675">
    <property type="entry name" value="LRR_dom_sf"/>
</dbReference>
<keyword evidence="5" id="KW-0675">Receptor</keyword>
<dbReference type="Gene3D" id="3.80.10.10">
    <property type="entry name" value="Ribonuclease Inhibitor"/>
    <property type="match status" value="1"/>
</dbReference>
<dbReference type="Proteomes" id="UP001188597">
    <property type="component" value="Unassembled WGS sequence"/>
</dbReference>
<evidence type="ECO:0000256" key="4">
    <source>
        <dbReference type="ARBA" id="ARBA00022737"/>
    </source>
</evidence>
<evidence type="ECO:0000256" key="1">
    <source>
        <dbReference type="ARBA" id="ARBA00004479"/>
    </source>
</evidence>
<dbReference type="Pfam" id="PF00481">
    <property type="entry name" value="PP2C"/>
    <property type="match status" value="1"/>
</dbReference>
<protein>
    <recommendedName>
        <fullName evidence="6">PPM-type phosphatase domain-containing protein</fullName>
    </recommendedName>
</protein>
<keyword evidence="4" id="KW-0677">Repeat</keyword>
<dbReference type="InterPro" id="IPR051716">
    <property type="entry name" value="Plant_RL_S/T_kinase"/>
</dbReference>
<organism evidence="7 8">
    <name type="scientific">Escallonia herrerae</name>
    <dbReference type="NCBI Taxonomy" id="1293975"/>
    <lineage>
        <taxon>Eukaryota</taxon>
        <taxon>Viridiplantae</taxon>
        <taxon>Streptophyta</taxon>
        <taxon>Embryophyta</taxon>
        <taxon>Tracheophyta</taxon>
        <taxon>Spermatophyta</taxon>
        <taxon>Magnoliopsida</taxon>
        <taxon>eudicotyledons</taxon>
        <taxon>Gunneridae</taxon>
        <taxon>Pentapetalae</taxon>
        <taxon>asterids</taxon>
        <taxon>campanulids</taxon>
        <taxon>Escalloniales</taxon>
        <taxon>Escalloniaceae</taxon>
        <taxon>Escallonia</taxon>
    </lineage>
</organism>
<evidence type="ECO:0000256" key="2">
    <source>
        <dbReference type="ARBA" id="ARBA00022614"/>
    </source>
</evidence>
<dbReference type="SUPFAM" id="SSF52058">
    <property type="entry name" value="L domain-like"/>
    <property type="match status" value="1"/>
</dbReference>
<comment type="caution">
    <text evidence="7">The sequence shown here is derived from an EMBL/GenBank/DDBJ whole genome shotgun (WGS) entry which is preliminary data.</text>
</comment>
<proteinExistence type="predicted"/>
<name>A0AA88WLC2_9ASTE</name>
<comment type="subcellular location">
    <subcellularLocation>
        <location evidence="1">Membrane</location>
        <topology evidence="1">Single-pass type I membrane protein</topology>
    </subcellularLocation>
</comment>
<dbReference type="FunFam" id="3.80.10.10:FF:000383">
    <property type="entry name" value="Leucine-rich repeat receptor protein kinase EMS1"/>
    <property type="match status" value="1"/>
</dbReference>
<dbReference type="InterPro" id="IPR001611">
    <property type="entry name" value="Leu-rich_rpt"/>
</dbReference>
<reference evidence="7" key="1">
    <citation type="submission" date="2022-12" db="EMBL/GenBank/DDBJ databases">
        <title>Draft genome assemblies for two species of Escallonia (Escalloniales).</title>
        <authorList>
            <person name="Chanderbali A."/>
            <person name="Dervinis C."/>
            <person name="Anghel I."/>
            <person name="Soltis D."/>
            <person name="Soltis P."/>
            <person name="Zapata F."/>
        </authorList>
    </citation>
    <scope>NUCLEOTIDE SEQUENCE</scope>
    <source>
        <strain evidence="7">UCBG64.0493</strain>
        <tissue evidence="7">Leaf</tissue>
    </source>
</reference>
<dbReference type="Gene3D" id="3.60.40.10">
    <property type="entry name" value="PPM-type phosphatase domain"/>
    <property type="match status" value="1"/>
</dbReference>
<gene>
    <name evidence="7" type="ORF">RJ639_038781</name>
</gene>
<feature type="domain" description="PPM-type phosphatase" evidence="6">
    <location>
        <begin position="32"/>
        <end position="96"/>
    </location>
</feature>
<dbReference type="InterPro" id="IPR001932">
    <property type="entry name" value="PPM-type_phosphatase-like_dom"/>
</dbReference>
<evidence type="ECO:0000256" key="5">
    <source>
        <dbReference type="ARBA" id="ARBA00023170"/>
    </source>
</evidence>
<dbReference type="Pfam" id="PF00560">
    <property type="entry name" value="LRR_1"/>
    <property type="match status" value="4"/>
</dbReference>
<evidence type="ECO:0000313" key="7">
    <source>
        <dbReference type="EMBL" id="KAK3029976.1"/>
    </source>
</evidence>
<dbReference type="AlphaFoldDB" id="A0AA88WLC2"/>